<dbReference type="InterPro" id="IPR018303">
    <property type="entry name" value="ATPase_P-typ_P_site"/>
</dbReference>
<accession>N4WCK6</accession>
<keyword evidence="6 15" id="KW-0812">Transmembrane</keyword>
<feature type="transmembrane region" description="Helical" evidence="15">
    <location>
        <begin position="285"/>
        <end position="309"/>
    </location>
</feature>
<keyword evidence="14 15" id="KW-0472">Membrane</keyword>
<name>N4WCK6_9BACI</name>
<dbReference type="NCBIfam" id="TIGR01525">
    <property type="entry name" value="ATPase-IB_hvy"/>
    <property type="match status" value="1"/>
</dbReference>
<dbReference type="eggNOG" id="COG2217">
    <property type="taxonomic scope" value="Bacteria"/>
</dbReference>
<dbReference type="NCBIfam" id="TIGR01494">
    <property type="entry name" value="ATPase_P-type"/>
    <property type="match status" value="1"/>
</dbReference>
<dbReference type="InterPro" id="IPR001757">
    <property type="entry name" value="P_typ_ATPase"/>
</dbReference>
<dbReference type="PATRIC" id="fig|1308866.3.peg.525"/>
<dbReference type="InterPro" id="IPR059000">
    <property type="entry name" value="ATPase_P-type_domA"/>
</dbReference>
<reference evidence="17 18" key="1">
    <citation type="submission" date="2013-03" db="EMBL/GenBank/DDBJ databases">
        <title>Draft genome sequence of Gracibacillus halophilus YIM-C55.5, a moderately halophilic and thermophilic organism from the Xiaochaidamu salt lake.</title>
        <authorList>
            <person name="Sugumar T."/>
            <person name="Polireddy D.R."/>
            <person name="Antony A."/>
            <person name="Madhava Y.R."/>
            <person name="Sivakumar N."/>
        </authorList>
    </citation>
    <scope>NUCLEOTIDE SEQUENCE [LARGE SCALE GENOMIC DNA]</scope>
    <source>
        <strain evidence="17 18">YIM-C55.5</strain>
    </source>
</reference>
<evidence type="ECO:0000313" key="17">
    <source>
        <dbReference type="EMBL" id="ENH98003.1"/>
    </source>
</evidence>
<sequence length="642" mass="70792">MQYDIKLPRNVHSQHRLNSLWHICWMHRELIAALFSGVLILLAWLLHDNLSNLAWHIFILSAFVIGGYAKAKEGITETIQNRTLNVELLMIIAAIGAASIGYWTEGAILIFIFALSGALETYTENKNEKEMETLMNLQPEEARLVINEHQERMISVSKLKIGDQIWVKAGERIPADGKITKGETTVDESALTGESIPLSKSTNEEVYGGTMNQNSSIMIEITTLPKETIFQKIIHLVQSAQNAKSPSQLFIERFENTYVKVVLITVAVMMILPHFLFGWTWTDTIYRAMILLVVASPCALVASIMPATLSAISRGARNGTLFKGGVHVENLANISTIAFDKTGTLTEGKPVVTDFVFRENIDLNQMITTIASIEREANHPLAHAILQWCKSHHIEPTEAMDQVNHVNGKGIEAYINGSHWRIGNAQLVGKEFVSAFHDDYAFNTDGKAKTTIYIQRNNEIMGALLLQDRLRDESIQAIQDLQKLGIETVMLTGDNQSTAEAIAHQAGIDQVKANCLPEDKVEALRQFSEQKGKVAMIGDGINDAPALATADVGIAMGTGTDVALDTADMILMKNRLAKTVDAIKLSKKMNRIVKQNIAFSIGVIAILIASNFLQVIDMPLGVLGHEGSTILVILNGLRLLKN</sequence>
<dbReference type="PANTHER" id="PTHR43079:SF1">
    <property type="entry name" value="CADMIUM_ZINC-TRANSPORTING ATPASE HMA1, CHLOROPLASTIC-RELATED"/>
    <property type="match status" value="1"/>
</dbReference>
<dbReference type="NCBIfam" id="TIGR01511">
    <property type="entry name" value="ATPase-IB1_Cu"/>
    <property type="match status" value="1"/>
</dbReference>
<dbReference type="InterPro" id="IPR036412">
    <property type="entry name" value="HAD-like_sf"/>
</dbReference>
<dbReference type="InterPro" id="IPR023214">
    <property type="entry name" value="HAD_sf"/>
</dbReference>
<keyword evidence="3" id="KW-0813">Transport</keyword>
<evidence type="ECO:0000256" key="2">
    <source>
        <dbReference type="ARBA" id="ARBA00006024"/>
    </source>
</evidence>
<dbReference type="AlphaFoldDB" id="N4WCK6"/>
<evidence type="ECO:0000256" key="6">
    <source>
        <dbReference type="ARBA" id="ARBA00022692"/>
    </source>
</evidence>
<evidence type="ECO:0000256" key="15">
    <source>
        <dbReference type="RuleBase" id="RU362081"/>
    </source>
</evidence>
<feature type="transmembrane region" description="Helical" evidence="15">
    <location>
        <begin position="30"/>
        <end position="47"/>
    </location>
</feature>
<dbReference type="PRINTS" id="PR00119">
    <property type="entry name" value="CATATPASE"/>
</dbReference>
<evidence type="ECO:0000313" key="18">
    <source>
        <dbReference type="Proteomes" id="UP000012283"/>
    </source>
</evidence>
<dbReference type="InterPro" id="IPR044492">
    <property type="entry name" value="P_typ_ATPase_HD_dom"/>
</dbReference>
<keyword evidence="8 15" id="KW-0547">Nucleotide-binding</keyword>
<dbReference type="InterPro" id="IPR051949">
    <property type="entry name" value="Cation_Transport_ATPase"/>
</dbReference>
<comment type="subcellular location">
    <subcellularLocation>
        <location evidence="1">Cell membrane</location>
        <topology evidence="1">Multi-pass membrane protein</topology>
    </subcellularLocation>
</comment>
<dbReference type="InterPro" id="IPR027256">
    <property type="entry name" value="P-typ_ATPase_IB"/>
</dbReference>
<dbReference type="SUPFAM" id="SSF56784">
    <property type="entry name" value="HAD-like"/>
    <property type="match status" value="1"/>
</dbReference>
<dbReference type="STRING" id="1308866.J416_02584"/>
<dbReference type="RefSeq" id="WP_003464030.1">
    <property type="nucleotide sequence ID" value="NZ_APML01000008.1"/>
</dbReference>
<evidence type="ECO:0000256" key="11">
    <source>
        <dbReference type="ARBA" id="ARBA00022967"/>
    </source>
</evidence>
<evidence type="ECO:0000256" key="10">
    <source>
        <dbReference type="ARBA" id="ARBA00022842"/>
    </source>
</evidence>
<organism evidence="17 18">
    <name type="scientific">Gracilibacillus halophilus YIM-C55.5</name>
    <dbReference type="NCBI Taxonomy" id="1308866"/>
    <lineage>
        <taxon>Bacteria</taxon>
        <taxon>Bacillati</taxon>
        <taxon>Bacillota</taxon>
        <taxon>Bacilli</taxon>
        <taxon>Bacillales</taxon>
        <taxon>Bacillaceae</taxon>
        <taxon>Gracilibacillus</taxon>
    </lineage>
</organism>
<feature type="transmembrane region" description="Helical" evidence="15">
    <location>
        <begin position="597"/>
        <end position="616"/>
    </location>
</feature>
<dbReference type="CDD" id="cd07551">
    <property type="entry name" value="P-type_ATPase_HM_ZosA_PfeT-like"/>
    <property type="match status" value="1"/>
</dbReference>
<evidence type="ECO:0000256" key="9">
    <source>
        <dbReference type="ARBA" id="ARBA00022840"/>
    </source>
</evidence>
<dbReference type="EMBL" id="APML01000008">
    <property type="protein sequence ID" value="ENH98003.1"/>
    <property type="molecule type" value="Genomic_DNA"/>
</dbReference>
<dbReference type="SFLD" id="SFLDG00002">
    <property type="entry name" value="C1.7:_P-type_atpase_like"/>
    <property type="match status" value="1"/>
</dbReference>
<dbReference type="PRINTS" id="PR00941">
    <property type="entry name" value="CDATPASE"/>
</dbReference>
<dbReference type="FunFam" id="2.70.150.10:FF:000002">
    <property type="entry name" value="Copper-transporting ATPase 1, putative"/>
    <property type="match status" value="1"/>
</dbReference>
<dbReference type="PROSITE" id="PS00154">
    <property type="entry name" value="ATPASE_E1_E2"/>
    <property type="match status" value="1"/>
</dbReference>
<evidence type="ECO:0000256" key="1">
    <source>
        <dbReference type="ARBA" id="ARBA00004651"/>
    </source>
</evidence>
<dbReference type="PROSITE" id="PS01229">
    <property type="entry name" value="COF_2"/>
    <property type="match status" value="1"/>
</dbReference>
<dbReference type="InterPro" id="IPR008250">
    <property type="entry name" value="ATPase_P-typ_transduc_dom_A_sf"/>
</dbReference>
<evidence type="ECO:0000256" key="4">
    <source>
        <dbReference type="ARBA" id="ARBA00022475"/>
    </source>
</evidence>
<proteinExistence type="inferred from homology"/>
<feature type="domain" description="P-type ATPase A" evidence="16">
    <location>
        <begin position="137"/>
        <end position="238"/>
    </location>
</feature>
<feature type="transmembrane region" description="Helical" evidence="15">
    <location>
        <begin position="53"/>
        <end position="71"/>
    </location>
</feature>
<dbReference type="InterPro" id="IPR023299">
    <property type="entry name" value="ATPase_P-typ_cyto_dom_N"/>
</dbReference>
<dbReference type="Gene3D" id="2.70.150.10">
    <property type="entry name" value="Calcium-transporting ATPase, cytoplasmic transduction domain A"/>
    <property type="match status" value="1"/>
</dbReference>
<keyword evidence="10" id="KW-0460">Magnesium</keyword>
<keyword evidence="4 15" id="KW-1003">Cell membrane</keyword>
<evidence type="ECO:0000256" key="3">
    <source>
        <dbReference type="ARBA" id="ARBA00022448"/>
    </source>
</evidence>
<dbReference type="SFLD" id="SFLDF00027">
    <property type="entry name" value="p-type_atpase"/>
    <property type="match status" value="1"/>
</dbReference>
<dbReference type="FunFam" id="3.40.50.1000:FF:000020">
    <property type="entry name" value="Probable cation-transporting P-type ATPase"/>
    <property type="match status" value="1"/>
</dbReference>
<dbReference type="GO" id="GO:0016887">
    <property type="term" value="F:ATP hydrolysis activity"/>
    <property type="evidence" value="ECO:0007669"/>
    <property type="project" value="InterPro"/>
</dbReference>
<keyword evidence="12 15" id="KW-1133">Transmembrane helix</keyword>
<keyword evidence="13" id="KW-0406">Ion transport</keyword>
<dbReference type="SFLD" id="SFLDS00003">
    <property type="entry name" value="Haloacid_Dehalogenase"/>
    <property type="match status" value="1"/>
</dbReference>
<evidence type="ECO:0000256" key="8">
    <source>
        <dbReference type="ARBA" id="ARBA00022741"/>
    </source>
</evidence>
<dbReference type="Pfam" id="PF00122">
    <property type="entry name" value="E1-E2_ATPase"/>
    <property type="match status" value="1"/>
</dbReference>
<feature type="transmembrane region" description="Helical" evidence="15">
    <location>
        <begin position="106"/>
        <end position="123"/>
    </location>
</feature>
<dbReference type="Proteomes" id="UP000012283">
    <property type="component" value="Unassembled WGS sequence"/>
</dbReference>
<dbReference type="GO" id="GO:0019829">
    <property type="term" value="F:ATPase-coupled monoatomic cation transmembrane transporter activity"/>
    <property type="evidence" value="ECO:0007669"/>
    <property type="project" value="InterPro"/>
</dbReference>
<evidence type="ECO:0000256" key="14">
    <source>
        <dbReference type="ARBA" id="ARBA00023136"/>
    </source>
</evidence>
<gene>
    <name evidence="17" type="ORF">J416_02584</name>
</gene>
<protein>
    <submittedName>
        <fullName evidence="17">Heavy metal-transporting P-type ATPase</fullName>
    </submittedName>
</protein>
<keyword evidence="7 15" id="KW-0479">Metal-binding</keyword>
<dbReference type="Gene3D" id="3.40.50.1000">
    <property type="entry name" value="HAD superfamily/HAD-like"/>
    <property type="match status" value="1"/>
</dbReference>
<comment type="caution">
    <text evidence="17">The sequence shown here is derived from an EMBL/GenBank/DDBJ whole genome shotgun (WGS) entry which is preliminary data.</text>
</comment>
<evidence type="ECO:0000256" key="7">
    <source>
        <dbReference type="ARBA" id="ARBA00022723"/>
    </source>
</evidence>
<evidence type="ECO:0000256" key="12">
    <source>
        <dbReference type="ARBA" id="ARBA00022989"/>
    </source>
</evidence>
<dbReference type="GO" id="GO:0005524">
    <property type="term" value="F:ATP binding"/>
    <property type="evidence" value="ECO:0007669"/>
    <property type="project" value="UniProtKB-UniRule"/>
</dbReference>
<comment type="similarity">
    <text evidence="2 15">Belongs to the cation transport ATPase (P-type) (TC 3.A.3) family. Type IB subfamily.</text>
</comment>
<dbReference type="GO" id="GO:0005886">
    <property type="term" value="C:plasma membrane"/>
    <property type="evidence" value="ECO:0007669"/>
    <property type="project" value="UniProtKB-SubCell"/>
</dbReference>
<evidence type="ECO:0000256" key="13">
    <source>
        <dbReference type="ARBA" id="ARBA00023065"/>
    </source>
</evidence>
<dbReference type="Pfam" id="PF00702">
    <property type="entry name" value="Hydrolase"/>
    <property type="match status" value="1"/>
</dbReference>
<keyword evidence="18" id="KW-1185">Reference proteome</keyword>
<feature type="transmembrane region" description="Helical" evidence="15">
    <location>
        <begin position="258"/>
        <end position="279"/>
    </location>
</feature>
<evidence type="ECO:0000259" key="16">
    <source>
        <dbReference type="Pfam" id="PF00122"/>
    </source>
</evidence>
<dbReference type="SUPFAM" id="SSF81653">
    <property type="entry name" value="Calcium ATPase, transduction domain A"/>
    <property type="match status" value="1"/>
</dbReference>
<feature type="transmembrane region" description="Helical" evidence="15">
    <location>
        <begin position="83"/>
        <end position="100"/>
    </location>
</feature>
<keyword evidence="11" id="KW-1278">Translocase</keyword>
<keyword evidence="9 15" id="KW-0067">ATP-binding</keyword>
<dbReference type="SUPFAM" id="SSF81665">
    <property type="entry name" value="Calcium ATPase, transmembrane domain M"/>
    <property type="match status" value="1"/>
</dbReference>
<dbReference type="GO" id="GO:0046872">
    <property type="term" value="F:metal ion binding"/>
    <property type="evidence" value="ECO:0007669"/>
    <property type="project" value="UniProtKB-KW"/>
</dbReference>
<evidence type="ECO:0000256" key="5">
    <source>
        <dbReference type="ARBA" id="ARBA00022553"/>
    </source>
</evidence>
<dbReference type="PANTHER" id="PTHR43079">
    <property type="entry name" value="PROBABLE CADMIUM/ZINC-TRANSPORTING ATPASE HMA1"/>
    <property type="match status" value="1"/>
</dbReference>
<keyword evidence="5" id="KW-0597">Phosphoprotein</keyword>
<dbReference type="InterPro" id="IPR023298">
    <property type="entry name" value="ATPase_P-typ_TM_dom_sf"/>
</dbReference>
<dbReference type="Gene3D" id="3.40.1110.10">
    <property type="entry name" value="Calcium-transporting ATPase, cytoplasmic domain N"/>
    <property type="match status" value="1"/>
</dbReference>